<dbReference type="PROSITE" id="PS50966">
    <property type="entry name" value="ZF_SWIM"/>
    <property type="match status" value="1"/>
</dbReference>
<protein>
    <recommendedName>
        <fullName evidence="2">SWIM-type domain-containing protein</fullName>
    </recommendedName>
</protein>
<organism evidence="3 4">
    <name type="scientific">Urbifossiella limnaea</name>
    <dbReference type="NCBI Taxonomy" id="2528023"/>
    <lineage>
        <taxon>Bacteria</taxon>
        <taxon>Pseudomonadati</taxon>
        <taxon>Planctomycetota</taxon>
        <taxon>Planctomycetia</taxon>
        <taxon>Gemmatales</taxon>
        <taxon>Gemmataceae</taxon>
        <taxon>Urbifossiella</taxon>
    </lineage>
</organism>
<evidence type="ECO:0000313" key="3">
    <source>
        <dbReference type="EMBL" id="QDU20869.1"/>
    </source>
</evidence>
<dbReference type="InterPro" id="IPR007527">
    <property type="entry name" value="Znf_SWIM"/>
</dbReference>
<dbReference type="GO" id="GO:0008270">
    <property type="term" value="F:zinc ion binding"/>
    <property type="evidence" value="ECO:0007669"/>
    <property type="project" value="UniProtKB-KW"/>
</dbReference>
<accession>A0A517XTL9</accession>
<evidence type="ECO:0000256" key="1">
    <source>
        <dbReference type="PROSITE-ProRule" id="PRU00325"/>
    </source>
</evidence>
<reference evidence="3 4" key="1">
    <citation type="submission" date="2019-02" db="EMBL/GenBank/DDBJ databases">
        <title>Deep-cultivation of Planctomycetes and their phenomic and genomic characterization uncovers novel biology.</title>
        <authorList>
            <person name="Wiegand S."/>
            <person name="Jogler M."/>
            <person name="Boedeker C."/>
            <person name="Pinto D."/>
            <person name="Vollmers J."/>
            <person name="Rivas-Marin E."/>
            <person name="Kohn T."/>
            <person name="Peeters S.H."/>
            <person name="Heuer A."/>
            <person name="Rast P."/>
            <person name="Oberbeckmann S."/>
            <person name="Bunk B."/>
            <person name="Jeske O."/>
            <person name="Meyerdierks A."/>
            <person name="Storesund J.E."/>
            <person name="Kallscheuer N."/>
            <person name="Luecker S."/>
            <person name="Lage O.M."/>
            <person name="Pohl T."/>
            <person name="Merkel B.J."/>
            <person name="Hornburger P."/>
            <person name="Mueller R.-W."/>
            <person name="Bruemmer F."/>
            <person name="Labrenz M."/>
            <person name="Spormann A.M."/>
            <person name="Op den Camp H."/>
            <person name="Overmann J."/>
            <person name="Amann R."/>
            <person name="Jetten M.S.M."/>
            <person name="Mascher T."/>
            <person name="Medema M.H."/>
            <person name="Devos D.P."/>
            <person name="Kaster A.-K."/>
            <person name="Ovreas L."/>
            <person name="Rohde M."/>
            <person name="Galperin M.Y."/>
            <person name="Jogler C."/>
        </authorList>
    </citation>
    <scope>NUCLEOTIDE SEQUENCE [LARGE SCALE GENOMIC DNA]</scope>
    <source>
        <strain evidence="3 4">ETA_A1</strain>
    </source>
</reference>
<evidence type="ECO:0000313" key="4">
    <source>
        <dbReference type="Proteomes" id="UP000319576"/>
    </source>
</evidence>
<dbReference type="KEGG" id="uli:ETAA1_28320"/>
<gene>
    <name evidence="3" type="ORF">ETAA1_28320</name>
</gene>
<dbReference type="EMBL" id="CP036273">
    <property type="protein sequence ID" value="QDU20869.1"/>
    <property type="molecule type" value="Genomic_DNA"/>
</dbReference>
<keyword evidence="1" id="KW-0862">Zinc</keyword>
<sequence length="105" mass="11776">MTTLTPKPSFALITLLLPGPDRKRKPSPYHYRITYRNPDPSEPGCVMTWDVLGGREPYQIALERTDAGNTVWHCTCADAVFHGENDHAHHCKHVSGLRDTLPRAA</sequence>
<proteinExistence type="predicted"/>
<name>A0A517XTL9_9BACT</name>
<evidence type="ECO:0000259" key="2">
    <source>
        <dbReference type="PROSITE" id="PS50966"/>
    </source>
</evidence>
<dbReference type="Proteomes" id="UP000319576">
    <property type="component" value="Chromosome"/>
</dbReference>
<dbReference type="OrthoDB" id="283394at2"/>
<feature type="domain" description="SWIM-type" evidence="2">
    <location>
        <begin position="58"/>
        <end position="102"/>
    </location>
</feature>
<dbReference type="RefSeq" id="WP_145239169.1">
    <property type="nucleotide sequence ID" value="NZ_CP036273.1"/>
</dbReference>
<keyword evidence="4" id="KW-1185">Reference proteome</keyword>
<dbReference type="AlphaFoldDB" id="A0A517XTL9"/>
<keyword evidence="1" id="KW-0479">Metal-binding</keyword>
<keyword evidence="1" id="KW-0863">Zinc-finger</keyword>